<name>T1H1K5_MEGSC</name>
<reference evidence="2" key="1">
    <citation type="submission" date="2013-02" db="EMBL/GenBank/DDBJ databases">
        <authorList>
            <person name="Hughes D."/>
        </authorList>
    </citation>
    <scope>NUCLEOTIDE SEQUENCE</scope>
    <source>
        <strain>Durham</strain>
        <strain evidence="2">NC isolate 2 -- Noor lab</strain>
    </source>
</reference>
<organism evidence="1 2">
    <name type="scientific">Megaselia scalaris</name>
    <name type="common">Humpbacked fly</name>
    <name type="synonym">Phora scalaris</name>
    <dbReference type="NCBI Taxonomy" id="36166"/>
    <lineage>
        <taxon>Eukaryota</taxon>
        <taxon>Metazoa</taxon>
        <taxon>Ecdysozoa</taxon>
        <taxon>Arthropoda</taxon>
        <taxon>Hexapoda</taxon>
        <taxon>Insecta</taxon>
        <taxon>Pterygota</taxon>
        <taxon>Neoptera</taxon>
        <taxon>Endopterygota</taxon>
        <taxon>Diptera</taxon>
        <taxon>Brachycera</taxon>
        <taxon>Muscomorpha</taxon>
        <taxon>Platypezoidea</taxon>
        <taxon>Phoridae</taxon>
        <taxon>Megaseliini</taxon>
        <taxon>Megaselia</taxon>
    </lineage>
</organism>
<keyword evidence="2" id="KW-1185">Reference proteome</keyword>
<evidence type="ECO:0000313" key="2">
    <source>
        <dbReference type="Proteomes" id="UP000015102"/>
    </source>
</evidence>
<dbReference type="Proteomes" id="UP000015102">
    <property type="component" value="Unassembled WGS sequence"/>
</dbReference>
<protein>
    <submittedName>
        <fullName evidence="1">Uncharacterized protein</fullName>
    </submittedName>
</protein>
<dbReference type="EMBL" id="CAQQ02384707">
    <property type="status" value="NOT_ANNOTATED_CDS"/>
    <property type="molecule type" value="Genomic_DNA"/>
</dbReference>
<dbReference type="HOGENOM" id="CLU_1095337_0_0_1"/>
<reference evidence="1" key="2">
    <citation type="submission" date="2015-06" db="UniProtKB">
        <authorList>
            <consortium name="EnsemblMetazoa"/>
        </authorList>
    </citation>
    <scope>IDENTIFICATION</scope>
</reference>
<proteinExistence type="predicted"/>
<accession>T1H1K5</accession>
<sequence length="254" mass="30637">MQNGKQFSFVFFDNRPQNFQSALLYIESIWGSPCHLTIVSERVQVRVNMKLIIIFCLLFQITIIKCDENEHVHLKVHIPEIRQKHTHFQKINKHHYHPKKVYYDYSFGPSIEFENFKTPFRKRKHISDYEIVPENDHFISHHSFYKPPEDNMLETIKFLQDFYDKHKKKSSASFAEPPEEDYSIDLSQLESSKYSVDEDGVDWKSSTTPHNYRHLYMDNIWTPYSGFNWKSSLMDRKRRHSNVNEPIGIRYKYY</sequence>
<dbReference type="AlphaFoldDB" id="T1H1K5"/>
<evidence type="ECO:0000313" key="1">
    <source>
        <dbReference type="EnsemblMetazoa" id="MESCA010068-PA"/>
    </source>
</evidence>
<dbReference type="EnsemblMetazoa" id="MESCA010068-RA">
    <property type="protein sequence ID" value="MESCA010068-PA"/>
    <property type="gene ID" value="MESCA010068"/>
</dbReference>